<dbReference type="AlphaFoldDB" id="A0A4V1RU88"/>
<comment type="caution">
    <text evidence="2">The sequence shown here is derived from an EMBL/GenBank/DDBJ whole genome shotgun (WGS) entry which is preliminary data.</text>
</comment>
<organism evidence="2 3">
    <name type="scientific">Lichenibacterium minor</name>
    <dbReference type="NCBI Taxonomy" id="2316528"/>
    <lineage>
        <taxon>Bacteria</taxon>
        <taxon>Pseudomonadati</taxon>
        <taxon>Pseudomonadota</taxon>
        <taxon>Alphaproteobacteria</taxon>
        <taxon>Hyphomicrobiales</taxon>
        <taxon>Lichenihabitantaceae</taxon>
        <taxon>Lichenibacterium</taxon>
    </lineage>
</organism>
<dbReference type="EMBL" id="QYBB01000027">
    <property type="protein sequence ID" value="RYC30304.1"/>
    <property type="molecule type" value="Genomic_DNA"/>
</dbReference>
<sequence>MSRHRFSTADVLAAFRTHGVEPTFTSYTDPSQRLSFLCACPERSPGETTFRAVHYQRIVPLCPKCKTEDRQDRMRANRRVLALSSTPKARSAVDRHAAVVERYRQLFAEHGVTPLADYLGRATPIPFVCRGSCNALRGSIMPAALRGGQVPRCRKCQDAIRLRGEDHPRWNDERTPKERAGDRTAHDKRWDKEVVRAHQGMCVITGDPGTAPHHIYAWISYPELRHLLQNGTCLTEKLHVEFTARFPDGRNTHADFVAFYEEKTGCPCPIPDPMLLPQSELIFVE</sequence>
<keyword evidence="3" id="KW-1185">Reference proteome</keyword>
<gene>
    <name evidence="2" type="ORF">D3273_19235</name>
</gene>
<reference evidence="2 3" key="1">
    <citation type="submission" date="2018-12" db="EMBL/GenBank/DDBJ databases">
        <authorList>
            <person name="Grouzdev D.S."/>
            <person name="Krutkina M.S."/>
        </authorList>
    </citation>
    <scope>NUCLEOTIDE SEQUENCE [LARGE SCALE GENOMIC DNA]</scope>
    <source>
        <strain evidence="2 3">RmlP026</strain>
    </source>
</reference>
<evidence type="ECO:0000256" key="1">
    <source>
        <dbReference type="SAM" id="MobiDB-lite"/>
    </source>
</evidence>
<reference evidence="2 3" key="2">
    <citation type="submission" date="2019-02" db="EMBL/GenBank/DDBJ databases">
        <title>'Lichenibacterium ramalinii' gen. nov. sp. nov., 'Lichenibacterium minor' gen. nov. sp. nov.</title>
        <authorList>
            <person name="Pankratov T."/>
        </authorList>
    </citation>
    <scope>NUCLEOTIDE SEQUENCE [LARGE SCALE GENOMIC DNA]</scope>
    <source>
        <strain evidence="2 3">RmlP026</strain>
    </source>
</reference>
<protein>
    <submittedName>
        <fullName evidence="2">Uncharacterized protein</fullName>
    </submittedName>
</protein>
<evidence type="ECO:0000313" key="3">
    <source>
        <dbReference type="Proteomes" id="UP000290759"/>
    </source>
</evidence>
<feature type="region of interest" description="Disordered" evidence="1">
    <location>
        <begin position="167"/>
        <end position="186"/>
    </location>
</feature>
<dbReference type="RefSeq" id="WP_129228521.1">
    <property type="nucleotide sequence ID" value="NZ_QYBB01000027.1"/>
</dbReference>
<accession>A0A4V1RU88</accession>
<dbReference type="Proteomes" id="UP000290759">
    <property type="component" value="Unassembled WGS sequence"/>
</dbReference>
<proteinExistence type="predicted"/>
<name>A0A4V1RU88_9HYPH</name>
<evidence type="ECO:0000313" key="2">
    <source>
        <dbReference type="EMBL" id="RYC30304.1"/>
    </source>
</evidence>